<reference evidence="3" key="1">
    <citation type="journal article" date="2014" name="Nat. Commun.">
        <title>The emerging biofuel crop Camelina sativa retains a highly undifferentiated hexaploid genome structure.</title>
        <authorList>
            <person name="Kagale S."/>
            <person name="Koh C."/>
            <person name="Nixon J."/>
            <person name="Bollina V."/>
            <person name="Clarke W.E."/>
            <person name="Tuteja R."/>
            <person name="Spillane C."/>
            <person name="Robinson S.J."/>
            <person name="Links M.G."/>
            <person name="Clarke C."/>
            <person name="Higgins E.E."/>
            <person name="Huebert T."/>
            <person name="Sharpe A.G."/>
            <person name="Parkin I.A."/>
        </authorList>
    </citation>
    <scope>NUCLEOTIDE SEQUENCE [LARGE SCALE GENOMIC DNA]</scope>
    <source>
        <strain evidence="3">cv. DH55</strain>
    </source>
</reference>
<reference evidence="4" key="2">
    <citation type="submission" date="2025-08" db="UniProtKB">
        <authorList>
            <consortium name="RefSeq"/>
        </authorList>
    </citation>
    <scope>IDENTIFICATION</scope>
    <source>
        <tissue evidence="4">Leaf</tissue>
    </source>
</reference>
<evidence type="ECO:0000256" key="2">
    <source>
        <dbReference type="SAM" id="Phobius"/>
    </source>
</evidence>
<keyword evidence="2" id="KW-0472">Membrane</keyword>
<evidence type="ECO:0000313" key="4">
    <source>
        <dbReference type="RefSeq" id="XP_010505054.1"/>
    </source>
</evidence>
<feature type="compositionally biased region" description="Basic residues" evidence="1">
    <location>
        <begin position="158"/>
        <end position="171"/>
    </location>
</feature>
<evidence type="ECO:0000313" key="3">
    <source>
        <dbReference type="Proteomes" id="UP000694864"/>
    </source>
</evidence>
<sequence>MQRLSLESSASKLHHHSYGGRKDDAYDIDDLKPVSSATPSSSSSAAADYDDHELKKDLKPRRLSSLQSPFAATTNQKREKLVHFIPILTLLCFIILYLTSHPPSQSDLAQFNGFMRTSKHIEESGDDEISGYIRGDTLAIRTSVRNLQETESFPTKSLPRRRTSHRKTADF</sequence>
<feature type="compositionally biased region" description="Polar residues" evidence="1">
    <location>
        <begin position="1"/>
        <end position="11"/>
    </location>
</feature>
<gene>
    <name evidence="4" type="primary">LOC104781950</name>
</gene>
<name>A0ABM0YS09_CAMSA</name>
<proteinExistence type="predicted"/>
<dbReference type="PANTHER" id="PTHR35297:SF2">
    <property type="entry name" value="PROTEIN, PUTATIVE-RELATED"/>
    <property type="match status" value="1"/>
</dbReference>
<dbReference type="PANTHER" id="PTHR35297">
    <property type="entry name" value="PROTEIN, PUTATIVE-RELATED"/>
    <property type="match status" value="1"/>
</dbReference>
<feature type="region of interest" description="Disordered" evidence="1">
    <location>
        <begin position="1"/>
        <end position="51"/>
    </location>
</feature>
<accession>A0ABM0YS09</accession>
<feature type="compositionally biased region" description="Low complexity" evidence="1">
    <location>
        <begin position="35"/>
        <end position="47"/>
    </location>
</feature>
<keyword evidence="3" id="KW-1185">Reference proteome</keyword>
<feature type="region of interest" description="Disordered" evidence="1">
    <location>
        <begin position="149"/>
        <end position="171"/>
    </location>
</feature>
<feature type="transmembrane region" description="Helical" evidence="2">
    <location>
        <begin position="81"/>
        <end position="99"/>
    </location>
</feature>
<dbReference type="GeneID" id="104781950"/>
<organism evidence="3 4">
    <name type="scientific">Camelina sativa</name>
    <name type="common">False flax</name>
    <name type="synonym">Myagrum sativum</name>
    <dbReference type="NCBI Taxonomy" id="90675"/>
    <lineage>
        <taxon>Eukaryota</taxon>
        <taxon>Viridiplantae</taxon>
        <taxon>Streptophyta</taxon>
        <taxon>Embryophyta</taxon>
        <taxon>Tracheophyta</taxon>
        <taxon>Spermatophyta</taxon>
        <taxon>Magnoliopsida</taxon>
        <taxon>eudicotyledons</taxon>
        <taxon>Gunneridae</taxon>
        <taxon>Pentapetalae</taxon>
        <taxon>rosids</taxon>
        <taxon>malvids</taxon>
        <taxon>Brassicales</taxon>
        <taxon>Brassicaceae</taxon>
        <taxon>Camelineae</taxon>
        <taxon>Camelina</taxon>
    </lineage>
</organism>
<keyword evidence="2" id="KW-0812">Transmembrane</keyword>
<feature type="compositionally biased region" description="Basic and acidic residues" evidence="1">
    <location>
        <begin position="20"/>
        <end position="32"/>
    </location>
</feature>
<evidence type="ECO:0000256" key="1">
    <source>
        <dbReference type="SAM" id="MobiDB-lite"/>
    </source>
</evidence>
<protein>
    <submittedName>
        <fullName evidence="4">Uncharacterized protein LOC104781950 isoform X1</fullName>
    </submittedName>
</protein>
<dbReference type="Proteomes" id="UP000694864">
    <property type="component" value="Chromosome 4"/>
</dbReference>
<keyword evidence="2" id="KW-1133">Transmembrane helix</keyword>
<dbReference type="RefSeq" id="XP_010505054.1">
    <property type="nucleotide sequence ID" value="XM_010506752.2"/>
</dbReference>